<evidence type="ECO:0000313" key="13">
    <source>
        <dbReference type="Proteomes" id="UP000663842"/>
    </source>
</evidence>
<gene>
    <name evidence="11" type="ORF">BYL167_LOCUS16715</name>
    <name evidence="8" type="ORF">CJN711_LOCUS29147</name>
    <name evidence="10" type="ORF">GIL414_LOCUS12052</name>
    <name evidence="9" type="ORF">KQP761_LOCUS20890</name>
    <name evidence="12" type="ORF">UXM345_LOCUS29398</name>
</gene>
<name>A0A820CRY1_9BILA</name>
<evidence type="ECO:0000256" key="7">
    <source>
        <dbReference type="ARBA" id="ARBA00047303"/>
    </source>
</evidence>
<evidence type="ECO:0000313" key="8">
    <source>
        <dbReference type="EMBL" id="CAF1532660.1"/>
    </source>
</evidence>
<evidence type="ECO:0000256" key="4">
    <source>
        <dbReference type="ARBA" id="ARBA00026139"/>
    </source>
</evidence>
<dbReference type="GO" id="GO:0031297">
    <property type="term" value="P:replication fork processing"/>
    <property type="evidence" value="ECO:0007669"/>
    <property type="project" value="TreeGrafter"/>
</dbReference>
<reference evidence="12" key="1">
    <citation type="submission" date="2021-02" db="EMBL/GenBank/DDBJ databases">
        <authorList>
            <person name="Nowell W R."/>
        </authorList>
    </citation>
    <scope>NUCLEOTIDE SEQUENCE</scope>
</reference>
<comment type="catalytic activity">
    <reaction evidence="7">
        <text>DNA(n) + a 2'-deoxyribonucleoside 5'-triphosphate = DNA(n+1) + diphosphate</text>
        <dbReference type="Rhea" id="RHEA:22508"/>
        <dbReference type="Rhea" id="RHEA-COMP:17339"/>
        <dbReference type="Rhea" id="RHEA-COMP:17340"/>
        <dbReference type="ChEBI" id="CHEBI:33019"/>
        <dbReference type="ChEBI" id="CHEBI:61560"/>
        <dbReference type="ChEBI" id="CHEBI:173112"/>
        <dbReference type="EC" id="2.7.7.7"/>
    </reaction>
    <physiologicalReaction direction="left-to-right" evidence="7">
        <dbReference type="Rhea" id="RHEA:22509"/>
    </physiologicalReaction>
</comment>
<dbReference type="GO" id="GO:0009411">
    <property type="term" value="P:response to UV"/>
    <property type="evidence" value="ECO:0007669"/>
    <property type="project" value="TreeGrafter"/>
</dbReference>
<dbReference type="Proteomes" id="UP000681720">
    <property type="component" value="Unassembled WGS sequence"/>
</dbReference>
<dbReference type="Proteomes" id="UP000681967">
    <property type="component" value="Unassembled WGS sequence"/>
</dbReference>
<dbReference type="InterPro" id="IPR044917">
    <property type="entry name" value="PRIMPOL"/>
</dbReference>
<dbReference type="GO" id="GO:0005634">
    <property type="term" value="C:nucleus"/>
    <property type="evidence" value="ECO:0007669"/>
    <property type="project" value="TreeGrafter"/>
</dbReference>
<dbReference type="PANTHER" id="PTHR31399:SF0">
    <property type="entry name" value="DNA-DIRECTED PRIMASE_POLYMERASE PROTEIN"/>
    <property type="match status" value="1"/>
</dbReference>
<keyword evidence="3" id="KW-0239">DNA-directed DNA polymerase</keyword>
<dbReference type="GO" id="GO:0005759">
    <property type="term" value="C:mitochondrial matrix"/>
    <property type="evidence" value="ECO:0007669"/>
    <property type="project" value="TreeGrafter"/>
</dbReference>
<dbReference type="AlphaFoldDB" id="A0A820CRY1"/>
<dbReference type="PANTHER" id="PTHR31399">
    <property type="entry name" value="DNA-DIRECTED PRIMASE / POLYMERASE PROTEIN"/>
    <property type="match status" value="1"/>
</dbReference>
<evidence type="ECO:0000313" key="11">
    <source>
        <dbReference type="EMBL" id="CAF4056461.1"/>
    </source>
</evidence>
<dbReference type="EMBL" id="CAJOBJ010004624">
    <property type="protein sequence ID" value="CAF4006364.1"/>
    <property type="molecule type" value="Genomic_DNA"/>
</dbReference>
<evidence type="ECO:0000256" key="5">
    <source>
        <dbReference type="ARBA" id="ARBA00044677"/>
    </source>
</evidence>
<organism evidence="12 13">
    <name type="scientific">Rotaria magnacalcarata</name>
    <dbReference type="NCBI Taxonomy" id="392030"/>
    <lineage>
        <taxon>Eukaryota</taxon>
        <taxon>Metazoa</taxon>
        <taxon>Spiralia</taxon>
        <taxon>Gnathifera</taxon>
        <taxon>Rotifera</taxon>
        <taxon>Eurotatoria</taxon>
        <taxon>Bdelloidea</taxon>
        <taxon>Philodinida</taxon>
        <taxon>Philodinidae</taxon>
        <taxon>Rotaria</taxon>
    </lineage>
</organism>
<dbReference type="EC" id="2.7.7.102" evidence="6"/>
<dbReference type="EMBL" id="CAJOBF010007199">
    <property type="protein sequence ID" value="CAF4226564.1"/>
    <property type="molecule type" value="Genomic_DNA"/>
</dbReference>
<comment type="similarity">
    <text evidence="1">Belongs to the eukaryotic-type primase small subunit family.</text>
</comment>
<evidence type="ECO:0000256" key="6">
    <source>
        <dbReference type="ARBA" id="ARBA00044768"/>
    </source>
</evidence>
<dbReference type="EMBL" id="CAJNOW010010799">
    <property type="protein sequence ID" value="CAF1588077.1"/>
    <property type="molecule type" value="Genomic_DNA"/>
</dbReference>
<proteinExistence type="inferred from homology"/>
<dbReference type="OrthoDB" id="5988181at2759"/>
<dbReference type="Proteomes" id="UP000663834">
    <property type="component" value="Unassembled WGS sequence"/>
</dbReference>
<evidence type="ECO:0000256" key="2">
    <source>
        <dbReference type="ARBA" id="ARBA00012417"/>
    </source>
</evidence>
<sequence length="474" mass="56245">MTILIRIIKYIFPSKLITHHICDLVNQLTEQIVKKNYIFLSIENENKTRQFFHSTIEELIILYNHCPRNERNLYEIIFPTNLVKTYIDFEYYIDNNLDINDHCIGANCFLKILHYTLNSFTHKEDPNENYIDIVLQQFLVLEASTSRKISYHFIHANPTVLFENNMTLGVFIKILLHVLLTSIIQHKCSHFNIPFKLQKYSTFDLITILSPHIITLRKHCTKCYTFYSYTSISEIAYLLVMNKQNQYISAIDLNVYSKNQQFRLYDCVKRGQNNFLRQSPYFQFKQSIDNSYDTLLKKSIITYNVEHSNLQVVYLENNQFKFKYTDTQTGSLLSQHNQNIFIILNQYLKSHSIFEISNGKSSFQKNQFNFSQIYKPYTCINLSQQEEQKYTAFVQKLITSDENHLGCIQSCVRGTYNRDYLIFNITGNYRFCPRKGSHHKQNKIAVMIDTNKQIYTIRCKDHECNNISLTWNSF</sequence>
<evidence type="ECO:0000256" key="3">
    <source>
        <dbReference type="ARBA" id="ARBA00022932"/>
    </source>
</evidence>
<comment type="catalytic activity">
    <reaction evidence="5">
        <text>ssDNA + n NTP = ssDNA/pppN(pN)n-1 hybrid + (n-1) diphosphate.</text>
        <dbReference type="EC" id="2.7.7.102"/>
    </reaction>
</comment>
<dbReference type="Proteomes" id="UP000663842">
    <property type="component" value="Unassembled WGS sequence"/>
</dbReference>
<dbReference type="EMBL" id="CAJNOV010013807">
    <property type="protein sequence ID" value="CAF1532660.1"/>
    <property type="molecule type" value="Genomic_DNA"/>
</dbReference>
<dbReference type="GO" id="GO:0003682">
    <property type="term" value="F:chromatin binding"/>
    <property type="evidence" value="ECO:0007669"/>
    <property type="project" value="TreeGrafter"/>
</dbReference>
<dbReference type="GO" id="GO:0042276">
    <property type="term" value="P:error-prone translesion synthesis"/>
    <property type="evidence" value="ECO:0007669"/>
    <property type="project" value="InterPro"/>
</dbReference>
<keyword evidence="3" id="KW-0808">Transferase</keyword>
<evidence type="ECO:0000313" key="9">
    <source>
        <dbReference type="EMBL" id="CAF1588077.1"/>
    </source>
</evidence>
<dbReference type="EC" id="2.7.7.7" evidence="2"/>
<dbReference type="EMBL" id="CAJOBH010006444">
    <property type="protein sequence ID" value="CAF4056461.1"/>
    <property type="molecule type" value="Genomic_DNA"/>
</dbReference>
<dbReference type="GO" id="GO:0006264">
    <property type="term" value="P:mitochondrial DNA replication"/>
    <property type="evidence" value="ECO:0007669"/>
    <property type="project" value="TreeGrafter"/>
</dbReference>
<evidence type="ECO:0000313" key="12">
    <source>
        <dbReference type="EMBL" id="CAF4226564.1"/>
    </source>
</evidence>
<dbReference type="GO" id="GO:0003887">
    <property type="term" value="F:DNA-directed DNA polymerase activity"/>
    <property type="evidence" value="ECO:0007669"/>
    <property type="project" value="UniProtKB-KW"/>
</dbReference>
<comment type="caution">
    <text evidence="12">The sequence shown here is derived from an EMBL/GenBank/DDBJ whole genome shotgun (WGS) entry which is preliminary data.</text>
</comment>
<evidence type="ECO:0000256" key="1">
    <source>
        <dbReference type="ARBA" id="ARBA00009762"/>
    </source>
</evidence>
<evidence type="ECO:0000313" key="10">
    <source>
        <dbReference type="EMBL" id="CAF4006364.1"/>
    </source>
</evidence>
<accession>A0A820CRY1</accession>
<keyword evidence="3" id="KW-0548">Nucleotidyltransferase</keyword>
<protein>
    <recommendedName>
        <fullName evidence="4">DNA-directed primase/polymerase protein</fullName>
        <ecNumber evidence="6">2.7.7.102</ecNumber>
        <ecNumber evidence="2">2.7.7.7</ecNumber>
    </recommendedName>
</protein>
<dbReference type="Proteomes" id="UP000663855">
    <property type="component" value="Unassembled WGS sequence"/>
</dbReference>